<dbReference type="OrthoDB" id="163436at2"/>
<proteinExistence type="inferred from homology"/>
<evidence type="ECO:0000256" key="3">
    <source>
        <dbReference type="ARBA" id="ARBA00022723"/>
    </source>
</evidence>
<dbReference type="EMBL" id="QKQS01000001">
    <property type="protein sequence ID" value="PZA14024.1"/>
    <property type="molecule type" value="Genomic_DNA"/>
</dbReference>
<dbReference type="GO" id="GO:0000287">
    <property type="term" value="F:magnesium ion binding"/>
    <property type="evidence" value="ECO:0007669"/>
    <property type="project" value="UniProtKB-UniRule"/>
</dbReference>
<evidence type="ECO:0000256" key="5">
    <source>
        <dbReference type="HAMAP-Rule" id="MF_00265"/>
    </source>
</evidence>
<dbReference type="GO" id="GO:0016787">
    <property type="term" value="F:hydrolase activity"/>
    <property type="evidence" value="ECO:0007669"/>
    <property type="project" value="UniProtKB-KW"/>
</dbReference>
<dbReference type="InterPro" id="IPR002716">
    <property type="entry name" value="PIN_dom"/>
</dbReference>
<dbReference type="InterPro" id="IPR029060">
    <property type="entry name" value="PIN-like_dom_sf"/>
</dbReference>
<evidence type="ECO:0000313" key="7">
    <source>
        <dbReference type="EMBL" id="PZA14024.1"/>
    </source>
</evidence>
<dbReference type="GO" id="GO:0004540">
    <property type="term" value="F:RNA nuclease activity"/>
    <property type="evidence" value="ECO:0007669"/>
    <property type="project" value="InterPro"/>
</dbReference>
<gene>
    <name evidence="5" type="primary">vapC</name>
    <name evidence="7" type="ORF">DNX69_00925</name>
</gene>
<keyword evidence="5" id="KW-0460">Magnesium</keyword>
<comment type="function">
    <text evidence="5">Toxic component of a toxin-antitoxin (TA) system. An RNase.</text>
</comment>
<comment type="caution">
    <text evidence="7">The sequence shown here is derived from an EMBL/GenBank/DDBJ whole genome shotgun (WGS) entry which is preliminary data.</text>
</comment>
<keyword evidence="4 5" id="KW-0378">Hydrolase</keyword>
<accession>A0A323UND1</accession>
<dbReference type="Proteomes" id="UP000248134">
    <property type="component" value="Unassembled WGS sequence"/>
</dbReference>
<comment type="similarity">
    <text evidence="5">Belongs to the PINc/VapC protein family.</text>
</comment>
<sequence>MTAFFDTNILVYAQETGAKADRARAVLGGGGRLSVQVLNEFTVVVQRKFGRGWREIAEAIDDALAVSGPPLPLTHDLHVAARVLAETCKLSFYDALIVAAAQEAGCDVLYSEDLQHGRSFGTLRVENPFLESPR</sequence>
<comment type="cofactor">
    <cofactor evidence="5">
        <name>Mg(2+)</name>
        <dbReference type="ChEBI" id="CHEBI:18420"/>
    </cofactor>
</comment>
<reference evidence="7 8" key="1">
    <citation type="submission" date="2018-06" db="EMBL/GenBank/DDBJ databases">
        <title>Draft Whole-Genome Sequence of the purple photosynthetic bacterium Rhodospeudomonas palustris XCP.</title>
        <authorList>
            <person name="Rayyan A."/>
            <person name="Meyer T.E."/>
            <person name="Kyndt J.A."/>
        </authorList>
    </citation>
    <scope>NUCLEOTIDE SEQUENCE [LARGE SCALE GENOMIC DNA]</scope>
    <source>
        <strain evidence="7 8">XCP</strain>
    </source>
</reference>
<dbReference type="GO" id="GO:0090729">
    <property type="term" value="F:toxin activity"/>
    <property type="evidence" value="ECO:0007669"/>
    <property type="project" value="UniProtKB-KW"/>
</dbReference>
<keyword evidence="3 5" id="KW-0479">Metal-binding</keyword>
<dbReference type="SUPFAM" id="SSF88723">
    <property type="entry name" value="PIN domain-like"/>
    <property type="match status" value="1"/>
</dbReference>
<evidence type="ECO:0000259" key="6">
    <source>
        <dbReference type="Pfam" id="PF01850"/>
    </source>
</evidence>
<evidence type="ECO:0000256" key="4">
    <source>
        <dbReference type="ARBA" id="ARBA00022801"/>
    </source>
</evidence>
<keyword evidence="2 5" id="KW-0540">Nuclease</keyword>
<organism evidence="7 8">
    <name type="scientific">Rhodopseudomonas palustris</name>
    <dbReference type="NCBI Taxonomy" id="1076"/>
    <lineage>
        <taxon>Bacteria</taxon>
        <taxon>Pseudomonadati</taxon>
        <taxon>Pseudomonadota</taxon>
        <taxon>Alphaproteobacteria</taxon>
        <taxon>Hyphomicrobiales</taxon>
        <taxon>Nitrobacteraceae</taxon>
        <taxon>Rhodopseudomonas</taxon>
    </lineage>
</organism>
<dbReference type="CDD" id="cd18692">
    <property type="entry name" value="PIN_VapC-like"/>
    <property type="match status" value="1"/>
</dbReference>
<protein>
    <recommendedName>
        <fullName evidence="5">Ribonuclease VapC</fullName>
        <shortName evidence="5">RNase VapC</shortName>
        <ecNumber evidence="5">3.1.-.-</ecNumber>
    </recommendedName>
    <alternativeName>
        <fullName evidence="5">Toxin VapC</fullName>
    </alternativeName>
</protein>
<keyword evidence="5" id="KW-0800">Toxin</keyword>
<feature type="binding site" evidence="5">
    <location>
        <position position="94"/>
    </location>
    <ligand>
        <name>Mg(2+)</name>
        <dbReference type="ChEBI" id="CHEBI:18420"/>
    </ligand>
</feature>
<evidence type="ECO:0000256" key="1">
    <source>
        <dbReference type="ARBA" id="ARBA00022649"/>
    </source>
</evidence>
<evidence type="ECO:0000313" key="8">
    <source>
        <dbReference type="Proteomes" id="UP000248134"/>
    </source>
</evidence>
<feature type="domain" description="PIN" evidence="6">
    <location>
        <begin position="4"/>
        <end position="114"/>
    </location>
</feature>
<dbReference type="HAMAP" id="MF_00265">
    <property type="entry name" value="VapC_Nob1"/>
    <property type="match status" value="1"/>
</dbReference>
<evidence type="ECO:0000256" key="2">
    <source>
        <dbReference type="ARBA" id="ARBA00022722"/>
    </source>
</evidence>
<dbReference type="Pfam" id="PF01850">
    <property type="entry name" value="PIN"/>
    <property type="match status" value="1"/>
</dbReference>
<name>A0A323UND1_RHOPL</name>
<dbReference type="InterPro" id="IPR022907">
    <property type="entry name" value="VapC_family"/>
</dbReference>
<dbReference type="Gene3D" id="3.40.50.1010">
    <property type="entry name" value="5'-nuclease"/>
    <property type="match status" value="1"/>
</dbReference>
<dbReference type="EC" id="3.1.-.-" evidence="5"/>
<dbReference type="AlphaFoldDB" id="A0A323UND1"/>
<keyword evidence="1 5" id="KW-1277">Toxin-antitoxin system</keyword>
<dbReference type="RefSeq" id="WP_110784073.1">
    <property type="nucleotide sequence ID" value="NZ_QKQS01000001.1"/>
</dbReference>
<feature type="binding site" evidence="5">
    <location>
        <position position="6"/>
    </location>
    <ligand>
        <name>Mg(2+)</name>
        <dbReference type="ChEBI" id="CHEBI:18420"/>
    </ligand>
</feature>